<protein>
    <recommendedName>
        <fullName evidence="6">Platelet-activating factor acetylhydrolase</fullName>
    </recommendedName>
</protein>
<dbReference type="InterPro" id="IPR029058">
    <property type="entry name" value="AB_hydrolase_fold"/>
</dbReference>
<keyword evidence="5" id="KW-1185">Reference proteome</keyword>
<keyword evidence="1" id="KW-0378">Hydrolase</keyword>
<evidence type="ECO:0000256" key="2">
    <source>
        <dbReference type="ARBA" id="ARBA00022963"/>
    </source>
</evidence>
<comment type="caution">
    <text evidence="4">The sequence shown here is derived from an EMBL/GenBank/DDBJ whole genome shotgun (WGS) entry which is preliminary data.</text>
</comment>
<gene>
    <name evidence="4" type="ORF">GCM10009114_29460</name>
</gene>
<keyword evidence="2" id="KW-0442">Lipid degradation</keyword>
<evidence type="ECO:0008006" key="6">
    <source>
        <dbReference type="Google" id="ProtNLM"/>
    </source>
</evidence>
<name>A0ABN1LPN3_9ALTE</name>
<dbReference type="RefSeq" id="WP_343861302.1">
    <property type="nucleotide sequence ID" value="NZ_BAAAFD010000009.1"/>
</dbReference>
<sequence length="391" mass="44025">MFINAVIQLKMLRTFHCILLPLFLIGCGGSQSNSVTVQPAVSVYGIDKAFEAPPWTGEYNVATTTYAWLDSSREEPHSADNNDYREVQVRLFYPTDQAYTDNRLSVLPAHFWQRLGSDEAISGKRLRQSNYSNQRWYVELDANISAAKQSYPLIIFSNGYGFTPENHVNIAADLASRGFIVASINHPYGSGVSTLMDGSTVFAQKLPDDDLGRDLTLWSDDQLFVLDQLQNLNLTSDSKVYGRLDYRIGTMGHSYGGAAAYYSAWQDDRILAVINLDGTVFDRQGKNIHQAFMYLQNGSGYDLDIFEQVENEGYAVLFHNQISHHSFADYVLFWAWDFPNHKPFGPMDSKTALVLVSDLSEQFFGKYFDVSSAPLLEGQAPLSEQIEVIQF</sequence>
<dbReference type="Gene3D" id="3.40.50.1820">
    <property type="entry name" value="alpha/beta hydrolase"/>
    <property type="match status" value="1"/>
</dbReference>
<keyword evidence="3" id="KW-0443">Lipid metabolism</keyword>
<dbReference type="SUPFAM" id="SSF53474">
    <property type="entry name" value="alpha/beta-Hydrolases"/>
    <property type="match status" value="1"/>
</dbReference>
<evidence type="ECO:0000313" key="4">
    <source>
        <dbReference type="EMBL" id="GAA0858727.1"/>
    </source>
</evidence>
<dbReference type="Pfam" id="PF03403">
    <property type="entry name" value="PAF-AH_p_II"/>
    <property type="match status" value="1"/>
</dbReference>
<proteinExistence type="predicted"/>
<reference evidence="4 5" key="1">
    <citation type="journal article" date="2019" name="Int. J. Syst. Evol. Microbiol.">
        <title>The Global Catalogue of Microorganisms (GCM) 10K type strain sequencing project: providing services to taxonomists for standard genome sequencing and annotation.</title>
        <authorList>
            <consortium name="The Broad Institute Genomics Platform"/>
            <consortium name="The Broad Institute Genome Sequencing Center for Infectious Disease"/>
            <person name="Wu L."/>
            <person name="Ma J."/>
        </authorList>
    </citation>
    <scope>NUCLEOTIDE SEQUENCE [LARGE SCALE GENOMIC DNA]</scope>
    <source>
        <strain evidence="4 5">JCM 15896</strain>
    </source>
</reference>
<evidence type="ECO:0000256" key="3">
    <source>
        <dbReference type="ARBA" id="ARBA00023098"/>
    </source>
</evidence>
<dbReference type="EMBL" id="BAAAFD010000009">
    <property type="protein sequence ID" value="GAA0858727.1"/>
    <property type="molecule type" value="Genomic_DNA"/>
</dbReference>
<organism evidence="4 5">
    <name type="scientific">Aliiglaciecola litoralis</name>
    <dbReference type="NCBI Taxonomy" id="582857"/>
    <lineage>
        <taxon>Bacteria</taxon>
        <taxon>Pseudomonadati</taxon>
        <taxon>Pseudomonadota</taxon>
        <taxon>Gammaproteobacteria</taxon>
        <taxon>Alteromonadales</taxon>
        <taxon>Alteromonadaceae</taxon>
        <taxon>Aliiglaciecola</taxon>
    </lineage>
</organism>
<dbReference type="PANTHER" id="PTHR10272">
    <property type="entry name" value="PLATELET-ACTIVATING FACTOR ACETYLHYDROLASE"/>
    <property type="match status" value="1"/>
</dbReference>
<evidence type="ECO:0000313" key="5">
    <source>
        <dbReference type="Proteomes" id="UP001500359"/>
    </source>
</evidence>
<dbReference type="Proteomes" id="UP001500359">
    <property type="component" value="Unassembled WGS sequence"/>
</dbReference>
<evidence type="ECO:0000256" key="1">
    <source>
        <dbReference type="ARBA" id="ARBA00022801"/>
    </source>
</evidence>
<accession>A0ABN1LPN3</accession>
<dbReference type="PANTHER" id="PTHR10272:SF0">
    <property type="entry name" value="PLATELET-ACTIVATING FACTOR ACETYLHYDROLASE"/>
    <property type="match status" value="1"/>
</dbReference>